<dbReference type="SMART" id="SM00406">
    <property type="entry name" value="IGv"/>
    <property type="match status" value="1"/>
</dbReference>
<dbReference type="PANTHER" id="PTHR23267">
    <property type="entry name" value="IMMUNOGLOBULIN LIGHT CHAIN"/>
    <property type="match status" value="1"/>
</dbReference>
<dbReference type="SUPFAM" id="SSF48726">
    <property type="entry name" value="Immunoglobulin"/>
    <property type="match status" value="1"/>
</dbReference>
<dbReference type="InterPro" id="IPR013783">
    <property type="entry name" value="Ig-like_fold"/>
</dbReference>
<dbReference type="InterPro" id="IPR007110">
    <property type="entry name" value="Ig-like_dom"/>
</dbReference>
<name>A0A8C0XSE4_CASCN</name>
<reference evidence="3" key="1">
    <citation type="submission" date="2023-09" db="UniProtKB">
        <authorList>
            <consortium name="Ensembl"/>
        </authorList>
    </citation>
    <scope>IDENTIFICATION</scope>
</reference>
<feature type="domain" description="Ig-like" evidence="2">
    <location>
        <begin position="24"/>
        <end position="122"/>
    </location>
</feature>
<evidence type="ECO:0000313" key="3">
    <source>
        <dbReference type="Ensembl" id="ENSCCNP00000031366.1"/>
    </source>
</evidence>
<feature type="chain" id="PRO_5034236692" description="Ig-like domain-containing protein" evidence="1">
    <location>
        <begin position="21"/>
        <end position="122"/>
    </location>
</feature>
<dbReference type="InterPro" id="IPR036179">
    <property type="entry name" value="Ig-like_dom_sf"/>
</dbReference>
<dbReference type="Gene3D" id="2.60.40.10">
    <property type="entry name" value="Immunoglobulins"/>
    <property type="match status" value="1"/>
</dbReference>
<sequence length="122" mass="13393">MAWVPFLLMVLPLFTGRVWSLSQPMLTQPPSATTSLRQIPKLSCTLSSGETGYTVDWNQQSPEKGPWIVMRVGTNSIVGDMGILDRFSGSNSGNTATLTISSTQAEDEADYYCQVWDRGTGR</sequence>
<protein>
    <recommendedName>
        <fullName evidence="2">Ig-like domain-containing protein</fullName>
    </recommendedName>
</protein>
<dbReference type="InterPro" id="IPR050150">
    <property type="entry name" value="IgV_Light_Chain"/>
</dbReference>
<evidence type="ECO:0000256" key="1">
    <source>
        <dbReference type="SAM" id="SignalP"/>
    </source>
</evidence>
<keyword evidence="1" id="KW-0732">Signal</keyword>
<dbReference type="InterPro" id="IPR013106">
    <property type="entry name" value="Ig_V-set"/>
</dbReference>
<dbReference type="AlphaFoldDB" id="A0A8C0XSE4"/>
<dbReference type="PROSITE" id="PS50835">
    <property type="entry name" value="IG_LIKE"/>
    <property type="match status" value="1"/>
</dbReference>
<dbReference type="Ensembl" id="ENSCCNT00000039436.1">
    <property type="protein sequence ID" value="ENSCCNP00000031366.1"/>
    <property type="gene ID" value="ENSCCNG00000029876.1"/>
</dbReference>
<accession>A0A8C0XSE4</accession>
<feature type="signal peptide" evidence="1">
    <location>
        <begin position="1"/>
        <end position="20"/>
    </location>
</feature>
<proteinExistence type="predicted"/>
<dbReference type="Pfam" id="PF07686">
    <property type="entry name" value="V-set"/>
    <property type="match status" value="1"/>
</dbReference>
<organism evidence="3">
    <name type="scientific">Castor canadensis</name>
    <name type="common">American beaver</name>
    <dbReference type="NCBI Taxonomy" id="51338"/>
    <lineage>
        <taxon>Eukaryota</taxon>
        <taxon>Metazoa</taxon>
        <taxon>Chordata</taxon>
        <taxon>Craniata</taxon>
        <taxon>Vertebrata</taxon>
        <taxon>Euteleostomi</taxon>
        <taxon>Mammalia</taxon>
        <taxon>Eutheria</taxon>
        <taxon>Euarchontoglires</taxon>
        <taxon>Glires</taxon>
        <taxon>Rodentia</taxon>
        <taxon>Castorimorpha</taxon>
        <taxon>Castoridae</taxon>
        <taxon>Castor</taxon>
    </lineage>
</organism>
<evidence type="ECO:0000259" key="2">
    <source>
        <dbReference type="PROSITE" id="PS50835"/>
    </source>
</evidence>